<evidence type="ECO:0000313" key="2">
    <source>
        <dbReference type="Proteomes" id="UP000829398"/>
    </source>
</evidence>
<comment type="caution">
    <text evidence="1">The sequence shown here is derived from an EMBL/GenBank/DDBJ whole genome shotgun (WGS) entry which is preliminary data.</text>
</comment>
<gene>
    <name evidence="1" type="ORF">KPL71_026045</name>
</gene>
<dbReference type="EMBL" id="CM039178">
    <property type="protein sequence ID" value="KAH9679249.1"/>
    <property type="molecule type" value="Genomic_DNA"/>
</dbReference>
<evidence type="ECO:0000313" key="1">
    <source>
        <dbReference type="EMBL" id="KAH9679249.1"/>
    </source>
</evidence>
<organism evidence="1 2">
    <name type="scientific">Citrus sinensis</name>
    <name type="common">Sweet orange</name>
    <name type="synonym">Citrus aurantium var. sinensis</name>
    <dbReference type="NCBI Taxonomy" id="2711"/>
    <lineage>
        <taxon>Eukaryota</taxon>
        <taxon>Viridiplantae</taxon>
        <taxon>Streptophyta</taxon>
        <taxon>Embryophyta</taxon>
        <taxon>Tracheophyta</taxon>
        <taxon>Spermatophyta</taxon>
        <taxon>Magnoliopsida</taxon>
        <taxon>eudicotyledons</taxon>
        <taxon>Gunneridae</taxon>
        <taxon>Pentapetalae</taxon>
        <taxon>rosids</taxon>
        <taxon>malvids</taxon>
        <taxon>Sapindales</taxon>
        <taxon>Rutaceae</taxon>
        <taxon>Aurantioideae</taxon>
        <taxon>Citrus</taxon>
    </lineage>
</organism>
<protein>
    <submittedName>
        <fullName evidence="1">NUC173 domain-containing protein</fullName>
    </submittedName>
</protein>
<name>A0ACB8HWW5_CITSI</name>
<sequence length="1128" mass="124386">MDQSNELTTETETENEKLQFKADTDICQQLMDRYATSAAPQHRHLVATAAAMRSILTSESLPLIASAYFAAAISSLESATLDSTEVSALLTFLSIAVALVPEQGIAESKASVAVELLVGVLERDGSLGVATVKCVVKCLGVLLVSFCDLEDWGSVKLGFETLLKFSIDKRPKVRRCAQDCLEKVLKSFQSSTVIKAASKLINSLFEKYIPLAITLRTSGTVDGSKDETLLKPDHLEVLYMLNVVNLIVPHLSVKVRLKILSELCKLMTSEFSPLTRHIFKGIEAFVETSRVEVVIPEMENTIVSLASYVSLKKRNPVDTVMTATILLKSCMEKLLNGETRSLWTKNVPLVFGALAGLLTSEASITLQASAFVKELISQLADVKTNEILSFEDGDQENDEARAIKSICAIFEDAIGFDSIPNEHILAVISLLFLKLGEISYIFMKRIVLKLADLLTLASVDMATANHLQHCIGSAVIAMGPERILTLLPISLNADDFTCSNVWLVPILKNHVIGASLGYYMEHIVPLAKTFQRASRIVKKSITGQDLQAHAQELWGLLPAFCGYPTDTRQNFRPLAKLLITLIKKDPSMHENIAVALQVLVNQNRNALTSRDNLDESIINEAKDTVLGIRSVSSYTKKAATKNIRVLALCSNDLLKALADLFIDSQHEKCSYLKVFHDIFTFFYFPFLVLLRCRDAIGCLASITDSSITQNIFSSLLKRFHIVNGEGEFEMLGSHIDNLTDEEHGNPSASEICIQRSVIMELASSFVGGAKGDLVDLIYNFIRHTLEEHAWFCSSRYEELIDLLLGVKSPVDVASLGSRFACLHILLVHTLKMSLEEENTKAFLILNEIIVTLKDAKEGPRKAAYDVLLLISSSLRDSSCVNPDAPFYKLVNMILGYLSGSSPHIKSGAVSALSMLVYQDPDICISKPDLVHSLLSLLKGKAAEVIKAVLGFVKVMVSSLLAKDMQNLLADVISEVLPWSTVSRNHFRSKVTVILEIMIRKCGFAAVQSVTPDKYRRFLKTVLENRQNKSGPKEVGTGTETVTSDSPAKWPHRKKRKEMDVLSENGGVLCRQDGSLLLRRFLFIFTKTKGSSDACSSPSHNYTKDGRDPLEFLKDGLLQLHIFDALGEG</sequence>
<dbReference type="Proteomes" id="UP000829398">
    <property type="component" value="Chromosome 9"/>
</dbReference>
<accession>A0ACB8HWW5</accession>
<proteinExistence type="predicted"/>
<reference evidence="2" key="1">
    <citation type="journal article" date="2023" name="Hortic. Res.">
        <title>A chromosome-level phased genome enabling allele-level studies in sweet orange: a case study on citrus Huanglongbing tolerance.</title>
        <authorList>
            <person name="Wu B."/>
            <person name="Yu Q."/>
            <person name="Deng Z."/>
            <person name="Duan Y."/>
            <person name="Luo F."/>
            <person name="Gmitter F. Jr."/>
        </authorList>
    </citation>
    <scope>NUCLEOTIDE SEQUENCE [LARGE SCALE GENOMIC DNA]</scope>
    <source>
        <strain evidence="2">cv. Valencia</strain>
    </source>
</reference>
<keyword evidence="2" id="KW-1185">Reference proteome</keyword>